<dbReference type="InterPro" id="IPR012291">
    <property type="entry name" value="CBM2_carb-bd_dom_sf"/>
</dbReference>
<dbReference type="Pfam" id="PF02838">
    <property type="entry name" value="Glyco_hydro_20b"/>
    <property type="match status" value="1"/>
</dbReference>
<dbReference type="InterPro" id="IPR015883">
    <property type="entry name" value="Glyco_hydro_20_cat"/>
</dbReference>
<comment type="similarity">
    <text evidence="2">Belongs to the glycosyl hydrolase 20 family.</text>
</comment>
<evidence type="ECO:0000256" key="3">
    <source>
        <dbReference type="ARBA" id="ARBA00012663"/>
    </source>
</evidence>
<feature type="active site" description="Proton donor" evidence="8">
    <location>
        <position position="581"/>
    </location>
</feature>
<evidence type="ECO:0000256" key="9">
    <source>
        <dbReference type="SAM" id="SignalP"/>
    </source>
</evidence>
<dbReference type="InterPro" id="IPR014756">
    <property type="entry name" value="Ig_E-set"/>
</dbReference>
<dbReference type="InterPro" id="IPR004867">
    <property type="entry name" value="CHB_C_dom"/>
</dbReference>
<dbReference type="PANTHER" id="PTHR22600:SF57">
    <property type="entry name" value="BETA-N-ACETYLHEXOSAMINIDASE"/>
    <property type="match status" value="1"/>
</dbReference>
<dbReference type="InterPro" id="IPR036573">
    <property type="entry name" value="CBM_sf_5/12"/>
</dbReference>
<gene>
    <name evidence="12" type="ORF">J4573_10730</name>
</gene>
<dbReference type="InterPro" id="IPR004866">
    <property type="entry name" value="CHB/HEX_N_dom"/>
</dbReference>
<dbReference type="CDD" id="cd02847">
    <property type="entry name" value="E_set_Chitobiase_C"/>
    <property type="match status" value="1"/>
</dbReference>
<keyword evidence="13" id="KW-1185">Reference proteome</keyword>
<dbReference type="EC" id="3.2.1.52" evidence="3"/>
<feature type="domain" description="Chitin-binding type-3" evidence="10">
    <location>
        <begin position="891"/>
        <end position="934"/>
    </location>
</feature>
<dbReference type="Pfam" id="PF03174">
    <property type="entry name" value="CHB_HEX_C"/>
    <property type="match status" value="1"/>
</dbReference>
<dbReference type="Gene3D" id="2.60.40.10">
    <property type="entry name" value="Immunoglobulins"/>
    <property type="match status" value="1"/>
</dbReference>
<evidence type="ECO:0000256" key="2">
    <source>
        <dbReference type="ARBA" id="ARBA00006285"/>
    </source>
</evidence>
<keyword evidence="9" id="KW-0732">Signal</keyword>
<name>A0A939T347_9ACTN</name>
<dbReference type="InterPro" id="IPR015882">
    <property type="entry name" value="HEX_bac_N"/>
</dbReference>
<dbReference type="Pfam" id="PF00728">
    <property type="entry name" value="Glyco_hydro_20"/>
    <property type="match status" value="1"/>
</dbReference>
<evidence type="ECO:0000313" key="13">
    <source>
        <dbReference type="Proteomes" id="UP000669179"/>
    </source>
</evidence>
<keyword evidence="5" id="KW-0326">Glycosidase</keyword>
<evidence type="ECO:0000256" key="5">
    <source>
        <dbReference type="ARBA" id="ARBA00023295"/>
    </source>
</evidence>
<evidence type="ECO:0000259" key="11">
    <source>
        <dbReference type="SMART" id="SM01081"/>
    </source>
</evidence>
<feature type="signal peptide" evidence="9">
    <location>
        <begin position="1"/>
        <end position="29"/>
    </location>
</feature>
<dbReference type="Gene3D" id="2.10.10.20">
    <property type="entry name" value="Carbohydrate-binding module superfamily 5/12"/>
    <property type="match status" value="1"/>
</dbReference>
<dbReference type="SUPFAM" id="SSF51445">
    <property type="entry name" value="(Trans)glycosidases"/>
    <property type="match status" value="1"/>
</dbReference>
<comment type="catalytic activity">
    <reaction evidence="1">
        <text>Hydrolysis of terminal non-reducing N-acetyl-D-hexosamine residues in N-acetyl-beta-D-hexosaminides.</text>
        <dbReference type="EC" id="3.2.1.52"/>
    </reaction>
</comment>
<sequence>MKIPNRSAAVVPAAALVAGLATVVTPAVASAACHPDARDLQVTYQPVDHTVTNAVYLQGKLTLSNGSGAECALGSDGWAMYFNSVRRPMAVYDDANGELARKQLADQGLAITRADKAQSGDFYTLKPIAGFKPVAPGERRQIDIFIELWTIQKTDAPAGWSIAFNGRHPRWVPAKTLLDPTDIKQTKAFSGDNRPVQTAASRYADNTAGKVKLSLRQSIVPQPLSATATGGSTSIGGASAINAAPGLGNEASYLKSALNDVARGKGAPISLSVNPKLDVDHDGKADSEGYTLSIGAKGVEIVGADKSGVLYGVQTLRQLIPASAAKAAASGHGRSTVDVPRASIADAPLFGYRGMGIDVARHFESKQTVEKFLDLMAFSKLNKLHFHLSDDEGWRVEIPGLPELTGFGSKRSFDLNESGSLHQGMGSVNDLGGGDGINGKARNQTEANLGRPPAYQGQEQATLNFVGKGSGHYSVRDFVDILAYANARHIEVIPEFDVPAHARAAVQSMKRREQNTGDTTYRLLDPADTSKHTSVQYYTDNLVNPCLPSTYTFLNKVASEVKKMYGEAHAPLNRLNLGGDEPPGDQSTWWSGSPACQANPETAGKTGEQLKELFFTKWNDIALKYAPATSGWEDITNPTTPFRLKNFAPLPWQNVWTWGREDWAYRFANEGTPVILAHATNLYMDLAYNKDPNEPGYYWANYVDEKATFTYQPFNVFANSADGDRWGNPVTPDPNWVKLTEAGKKNILGMEASLWGENGMTPQLREYQAFPKLLGAAERAWNRNTPTPAQMPAAFNVFNNTLGQVTFPLLSYYRPVGVSGEGVNYRIPLPGGKISGGTLSANVRNPGLAIEYSTDGVHWQAYGGPAKVGAYALTRTRSVDDRFSRISPVDVPNWQNGTAYKAGSLVAYQGELFRATAASTGQVPEYSPKSWALIQ</sequence>
<keyword evidence="4" id="KW-0378">Hydrolase</keyword>
<dbReference type="GO" id="GO:0016020">
    <property type="term" value="C:membrane"/>
    <property type="evidence" value="ECO:0007669"/>
    <property type="project" value="TreeGrafter"/>
</dbReference>
<dbReference type="SMART" id="SM00495">
    <property type="entry name" value="ChtBD3"/>
    <property type="match status" value="1"/>
</dbReference>
<dbReference type="InterPro" id="IPR029018">
    <property type="entry name" value="Hex-like_dom2"/>
</dbReference>
<evidence type="ECO:0000259" key="10">
    <source>
        <dbReference type="SMART" id="SM00495"/>
    </source>
</evidence>
<dbReference type="EMBL" id="JAGEOJ010000004">
    <property type="protein sequence ID" value="MBO2447563.1"/>
    <property type="molecule type" value="Genomic_DNA"/>
</dbReference>
<dbReference type="InterPro" id="IPR008965">
    <property type="entry name" value="CBM2/CBM3_carb-bd_dom_sf"/>
</dbReference>
<evidence type="ECO:0000256" key="7">
    <source>
        <dbReference type="ARBA" id="ARBA00033000"/>
    </source>
</evidence>
<dbReference type="SUPFAM" id="SSF49384">
    <property type="entry name" value="Carbohydrate-binding domain"/>
    <property type="match status" value="1"/>
</dbReference>
<dbReference type="AlphaFoldDB" id="A0A939T347"/>
<dbReference type="GO" id="GO:0005576">
    <property type="term" value="C:extracellular region"/>
    <property type="evidence" value="ECO:0007669"/>
    <property type="project" value="InterPro"/>
</dbReference>
<dbReference type="InterPro" id="IPR025705">
    <property type="entry name" value="Beta_hexosaminidase_sua/sub"/>
</dbReference>
<feature type="chain" id="PRO_5039345102" description="beta-N-acetylhexosaminidase" evidence="9">
    <location>
        <begin position="30"/>
        <end position="935"/>
    </location>
</feature>
<protein>
    <recommendedName>
        <fullName evidence="3">beta-N-acetylhexosaminidase</fullName>
        <ecNumber evidence="3">3.2.1.52</ecNumber>
    </recommendedName>
    <alternativeName>
        <fullName evidence="6">Beta-N-acetylhexosaminidase</fullName>
    </alternativeName>
    <alternativeName>
        <fullName evidence="7">N-acetyl-beta-glucosaminidase</fullName>
    </alternativeName>
</protein>
<dbReference type="InterPro" id="IPR017853">
    <property type="entry name" value="GH"/>
</dbReference>
<dbReference type="PROSITE" id="PS51257">
    <property type="entry name" value="PROKAR_LIPOPROTEIN"/>
    <property type="match status" value="1"/>
</dbReference>
<dbReference type="Gene3D" id="3.20.20.80">
    <property type="entry name" value="Glycosidases"/>
    <property type="match status" value="1"/>
</dbReference>
<evidence type="ECO:0000256" key="4">
    <source>
        <dbReference type="ARBA" id="ARBA00022801"/>
    </source>
</evidence>
<dbReference type="InterPro" id="IPR013783">
    <property type="entry name" value="Ig-like_fold"/>
</dbReference>
<dbReference type="SUPFAM" id="SSF81296">
    <property type="entry name" value="E set domains"/>
    <property type="match status" value="1"/>
</dbReference>
<dbReference type="Pfam" id="PF03173">
    <property type="entry name" value="CHB_HEX"/>
    <property type="match status" value="1"/>
</dbReference>
<dbReference type="SUPFAM" id="SSF51055">
    <property type="entry name" value="Carbohydrate binding domain"/>
    <property type="match status" value="1"/>
</dbReference>
<accession>A0A939T347</accession>
<comment type="caution">
    <text evidence="12">The sequence shown here is derived from an EMBL/GenBank/DDBJ whole genome shotgun (WGS) entry which is preliminary data.</text>
</comment>
<dbReference type="GO" id="GO:0030247">
    <property type="term" value="F:polysaccharide binding"/>
    <property type="evidence" value="ECO:0007669"/>
    <property type="project" value="InterPro"/>
</dbReference>
<evidence type="ECO:0000313" key="12">
    <source>
        <dbReference type="EMBL" id="MBO2447563.1"/>
    </source>
</evidence>
<dbReference type="GO" id="GO:0030203">
    <property type="term" value="P:glycosaminoglycan metabolic process"/>
    <property type="evidence" value="ECO:0007669"/>
    <property type="project" value="TreeGrafter"/>
</dbReference>
<dbReference type="GO" id="GO:0005975">
    <property type="term" value="P:carbohydrate metabolic process"/>
    <property type="evidence" value="ECO:0007669"/>
    <property type="project" value="InterPro"/>
</dbReference>
<dbReference type="SMART" id="SM01081">
    <property type="entry name" value="CHB_HEX"/>
    <property type="match status" value="1"/>
</dbReference>
<organism evidence="12 13">
    <name type="scientific">Actinomadura barringtoniae</name>
    <dbReference type="NCBI Taxonomy" id="1427535"/>
    <lineage>
        <taxon>Bacteria</taxon>
        <taxon>Bacillati</taxon>
        <taxon>Actinomycetota</taxon>
        <taxon>Actinomycetes</taxon>
        <taxon>Streptosporangiales</taxon>
        <taxon>Thermomonosporaceae</taxon>
        <taxon>Actinomadura</taxon>
    </lineage>
</organism>
<dbReference type="Gene3D" id="3.30.379.10">
    <property type="entry name" value="Chitobiase/beta-hexosaminidase domain 2-like"/>
    <property type="match status" value="1"/>
</dbReference>
<dbReference type="SUPFAM" id="SSF55545">
    <property type="entry name" value="beta-N-acetylhexosaminidase-like domain"/>
    <property type="match status" value="1"/>
</dbReference>
<reference evidence="12" key="1">
    <citation type="submission" date="2021-03" db="EMBL/GenBank/DDBJ databases">
        <authorList>
            <person name="Kanchanasin P."/>
            <person name="Saeng-In P."/>
            <person name="Phongsopitanun W."/>
            <person name="Yuki M."/>
            <person name="Kudo T."/>
            <person name="Ohkuma M."/>
            <person name="Tanasupawat S."/>
        </authorList>
    </citation>
    <scope>NUCLEOTIDE SEQUENCE</scope>
    <source>
        <strain evidence="12">GKU 128</strain>
    </source>
</reference>
<evidence type="ECO:0000256" key="6">
    <source>
        <dbReference type="ARBA" id="ARBA00030512"/>
    </source>
</evidence>
<dbReference type="RefSeq" id="WP_208255205.1">
    <property type="nucleotide sequence ID" value="NZ_JAGEOJ010000004.1"/>
</dbReference>
<evidence type="ECO:0000256" key="8">
    <source>
        <dbReference type="PIRSR" id="PIRSR625705-1"/>
    </source>
</evidence>
<dbReference type="PANTHER" id="PTHR22600">
    <property type="entry name" value="BETA-HEXOSAMINIDASE"/>
    <property type="match status" value="1"/>
</dbReference>
<dbReference type="Proteomes" id="UP000669179">
    <property type="component" value="Unassembled WGS sequence"/>
</dbReference>
<evidence type="ECO:0000256" key="1">
    <source>
        <dbReference type="ARBA" id="ARBA00001231"/>
    </source>
</evidence>
<dbReference type="GO" id="GO:0004563">
    <property type="term" value="F:beta-N-acetylhexosaminidase activity"/>
    <property type="evidence" value="ECO:0007669"/>
    <property type="project" value="UniProtKB-EC"/>
</dbReference>
<proteinExistence type="inferred from homology"/>
<dbReference type="PRINTS" id="PR00738">
    <property type="entry name" value="GLHYDRLASE20"/>
</dbReference>
<feature type="domain" description="Chitobiase/beta-hexosaminidases N-terminal" evidence="11">
    <location>
        <begin position="38"/>
        <end position="201"/>
    </location>
</feature>
<dbReference type="InterPro" id="IPR003610">
    <property type="entry name" value="CBM5/12"/>
</dbReference>
<dbReference type="Gene3D" id="2.60.40.290">
    <property type="match status" value="1"/>
</dbReference>